<name>A0A3G5AHY4_9VIRU</name>
<evidence type="ECO:0000313" key="1">
    <source>
        <dbReference type="EMBL" id="AYV86776.1"/>
    </source>
</evidence>
<organism evidence="1">
    <name type="scientific">Sylvanvirus sp</name>
    <dbReference type="NCBI Taxonomy" id="2487774"/>
    <lineage>
        <taxon>Viruses</taxon>
    </lineage>
</organism>
<dbReference type="EMBL" id="MK072515">
    <property type="protein sequence ID" value="AYV86776.1"/>
    <property type="molecule type" value="Genomic_DNA"/>
</dbReference>
<sequence length="92" mass="10491">MMTLFTNTCDVAFLKCLQKSFSLVSESNVPPTTEYEFSSVSKKDVPKTMNLRVRTTSGQISYVEIIDHSDSFRCYNTFESCIRAQNRTSSLK</sequence>
<reference evidence="1" key="1">
    <citation type="submission" date="2018-10" db="EMBL/GenBank/DDBJ databases">
        <title>Hidden diversity of soil giant viruses.</title>
        <authorList>
            <person name="Schulz F."/>
            <person name="Alteio L."/>
            <person name="Goudeau D."/>
            <person name="Ryan E.M."/>
            <person name="Malmstrom R.R."/>
            <person name="Blanchard J."/>
            <person name="Woyke T."/>
        </authorList>
    </citation>
    <scope>NUCLEOTIDE SEQUENCE</scope>
    <source>
        <strain evidence="1">SYV1</strain>
    </source>
</reference>
<protein>
    <submittedName>
        <fullName evidence="1">Uncharacterized protein</fullName>
    </submittedName>
</protein>
<accession>A0A3G5AHY4</accession>
<proteinExistence type="predicted"/>
<gene>
    <name evidence="1" type="ORF">Sylvanvirus9_6</name>
</gene>